<gene>
    <name evidence="3" type="ORF">ACERK3_01960</name>
</gene>
<evidence type="ECO:0000256" key="1">
    <source>
        <dbReference type="SAM" id="MobiDB-lite"/>
    </source>
</evidence>
<evidence type="ECO:0000313" key="3">
    <source>
        <dbReference type="EMBL" id="MFA9477050.1"/>
    </source>
</evidence>
<dbReference type="InterPro" id="IPR013486">
    <property type="entry name" value="SpoIID/LytB"/>
</dbReference>
<feature type="domain" description="Sporulation stage II protein D amidase enhancer LytB N-terminal" evidence="2">
    <location>
        <begin position="173"/>
        <end position="259"/>
    </location>
</feature>
<protein>
    <submittedName>
        <fullName evidence="3">SpoIID/LytB domain-containing protein</fullName>
    </submittedName>
</protein>
<dbReference type="Pfam" id="PF08486">
    <property type="entry name" value="SpoIID"/>
    <property type="match status" value="1"/>
</dbReference>
<evidence type="ECO:0000259" key="2">
    <source>
        <dbReference type="Pfam" id="PF08486"/>
    </source>
</evidence>
<dbReference type="InterPro" id="IPR013693">
    <property type="entry name" value="SpoIID/LytB_N"/>
</dbReference>
<keyword evidence="4" id="KW-1185">Reference proteome</keyword>
<accession>A0ABV4U0C6</accession>
<comment type="caution">
    <text evidence="3">The sequence shown here is derived from an EMBL/GenBank/DDBJ whole genome shotgun (WGS) entry which is preliminary data.</text>
</comment>
<dbReference type="PROSITE" id="PS51257">
    <property type="entry name" value="PROKAR_LIPOPROTEIN"/>
    <property type="match status" value="1"/>
</dbReference>
<evidence type="ECO:0000313" key="4">
    <source>
        <dbReference type="Proteomes" id="UP001575105"/>
    </source>
</evidence>
<dbReference type="RefSeq" id="WP_425343973.1">
    <property type="nucleotide sequence ID" value="NZ_JBGUBD010000001.1"/>
</dbReference>
<sequence>MRLSYMGMLAVLGLLVLVGCQPPAQESAGERSRTSSTARPGVGGLVLPSEPVVSRLPRTGDVQAEPTMRVRVKVQAERAEFDSVRTITIAPLMSTGEPDPAAARRFTSPVTVAHDGQRFRFQDGSGRSLAWRAGAFHLSTGYGTDIRLGEHRYPGTFALVALAGSDGQPTGMFDVVNHVPMEAYLPGVLERELFPNWQLEAFVAQAIAARSYALFERRVNADRHYDIQATTASQVYGGTGTNPRAIDATRMTRGMVLTHQGAVVPGFYSSACGGLTQTATSAFPHFQQAVGITPLRGGVTCDHCRPSPNHRWGPVHRNADELADRIAAWGRANRNAVASLDGLRSVRLSHRSIAGRPARFEVTDRIGRTYPLAAEHFRFACNFAHPDRGPVPREQQLLSSHVEVRMQGSQITFTDGRGFGHGAGMCQWGAQGMASRGYTGRDIVRHYYPDAELRRMY</sequence>
<dbReference type="EMBL" id="JBGUBD010000001">
    <property type="protein sequence ID" value="MFA9477050.1"/>
    <property type="molecule type" value="Genomic_DNA"/>
</dbReference>
<name>A0ABV4U0C6_9BACT</name>
<reference evidence="3 4" key="1">
    <citation type="submission" date="2024-08" db="EMBL/GenBank/DDBJ databases">
        <title>Whole-genome sequencing of halo(alkali)philic microorganisms from hypersaline lakes.</title>
        <authorList>
            <person name="Sorokin D.Y."/>
            <person name="Merkel A.Y."/>
            <person name="Messina E."/>
            <person name="Yakimov M."/>
        </authorList>
    </citation>
    <scope>NUCLEOTIDE SEQUENCE [LARGE SCALE GENOMIC DNA]</scope>
    <source>
        <strain evidence="3 4">AB-hyl4</strain>
    </source>
</reference>
<dbReference type="NCBIfam" id="TIGR02669">
    <property type="entry name" value="SpoIID_LytB"/>
    <property type="match status" value="1"/>
</dbReference>
<feature type="region of interest" description="Disordered" evidence="1">
    <location>
        <begin position="24"/>
        <end position="47"/>
    </location>
</feature>
<dbReference type="Proteomes" id="UP001575105">
    <property type="component" value="Unassembled WGS sequence"/>
</dbReference>
<organism evidence="3 4">
    <name type="scientific">Natronomicrosphaera hydrolytica</name>
    <dbReference type="NCBI Taxonomy" id="3242702"/>
    <lineage>
        <taxon>Bacteria</taxon>
        <taxon>Pseudomonadati</taxon>
        <taxon>Planctomycetota</taxon>
        <taxon>Phycisphaerae</taxon>
        <taxon>Phycisphaerales</taxon>
        <taxon>Phycisphaeraceae</taxon>
        <taxon>Natronomicrosphaera</taxon>
    </lineage>
</organism>
<proteinExistence type="predicted"/>